<sequence>DVGEDSSFALTGMSLYGNYLAVGSEDGQGGDDANGEGEVYVFSFTNNADTSFSSPTLEGMIGEGHYPTLTVADASDALTAGRTITGGTSGATGVVVAGASESTSVTYTLTSGHFADGETITEATSSYTRTISEIPLYYGAFVAGETITEATSSYTRTIASANGSVKQHKNLATSNVSKSFSEVDIDGNYLVLGSSKSRGGGGAAEVGEAYIYSFTNNSAATQFSEVILEGIVGKGVSGAQSVIARQDTDVGLTSGDRFGMGVALDNNRLVVGAGIGTGKDGLGSRFGEVFIFPISHYEVSDAVFATNASTDNTIWPSTIIGM</sequence>
<protein>
    <submittedName>
        <fullName evidence="1">Uncharacterized protein</fullName>
    </submittedName>
</protein>
<evidence type="ECO:0000313" key="1">
    <source>
        <dbReference type="EMBL" id="SVC95258.1"/>
    </source>
</evidence>
<gene>
    <name evidence="1" type="ORF">METZ01_LOCUS348112</name>
</gene>
<dbReference type="InterPro" id="IPR013517">
    <property type="entry name" value="FG-GAP"/>
</dbReference>
<accession>A0A382RE59</accession>
<feature type="non-terminal residue" evidence="1">
    <location>
        <position position="1"/>
    </location>
</feature>
<reference evidence="1" key="1">
    <citation type="submission" date="2018-05" db="EMBL/GenBank/DDBJ databases">
        <authorList>
            <person name="Lanie J.A."/>
            <person name="Ng W.-L."/>
            <person name="Kazmierczak K.M."/>
            <person name="Andrzejewski T.M."/>
            <person name="Davidsen T.M."/>
            <person name="Wayne K.J."/>
            <person name="Tettelin H."/>
            <person name="Glass J.I."/>
            <person name="Rusch D."/>
            <person name="Podicherti R."/>
            <person name="Tsui H.-C.T."/>
            <person name="Winkler M.E."/>
        </authorList>
    </citation>
    <scope>NUCLEOTIDE SEQUENCE</scope>
</reference>
<feature type="non-terminal residue" evidence="1">
    <location>
        <position position="322"/>
    </location>
</feature>
<dbReference type="Pfam" id="PF14312">
    <property type="entry name" value="FG-GAP_2"/>
    <property type="match status" value="1"/>
</dbReference>
<organism evidence="1">
    <name type="scientific">marine metagenome</name>
    <dbReference type="NCBI Taxonomy" id="408172"/>
    <lineage>
        <taxon>unclassified sequences</taxon>
        <taxon>metagenomes</taxon>
        <taxon>ecological metagenomes</taxon>
    </lineage>
</organism>
<dbReference type="AlphaFoldDB" id="A0A382RE59"/>
<proteinExistence type="predicted"/>
<name>A0A382RE59_9ZZZZ</name>
<dbReference type="EMBL" id="UINC01120645">
    <property type="protein sequence ID" value="SVC95258.1"/>
    <property type="molecule type" value="Genomic_DNA"/>
</dbReference>